<keyword evidence="2" id="KW-1185">Reference proteome</keyword>
<dbReference type="Gramene" id="mRNA:HanXRQr2_Chr03g0124661">
    <property type="protein sequence ID" value="mRNA:HanXRQr2_Chr03g0124661"/>
    <property type="gene ID" value="HanXRQr2_Chr03g0124661"/>
</dbReference>
<comment type="caution">
    <text evidence="1">The sequence shown here is derived from an EMBL/GenBank/DDBJ whole genome shotgun (WGS) entry which is preliminary data.</text>
</comment>
<evidence type="ECO:0000313" key="2">
    <source>
        <dbReference type="Proteomes" id="UP000215914"/>
    </source>
</evidence>
<dbReference type="EMBL" id="MNCJ02000318">
    <property type="protein sequence ID" value="KAF5815582.1"/>
    <property type="molecule type" value="Genomic_DNA"/>
</dbReference>
<reference evidence="1" key="2">
    <citation type="submission" date="2020-06" db="EMBL/GenBank/DDBJ databases">
        <title>Helianthus annuus Genome sequencing and assembly Release 2.</title>
        <authorList>
            <person name="Gouzy J."/>
            <person name="Langlade N."/>
            <person name="Munos S."/>
        </authorList>
    </citation>
    <scope>NUCLEOTIDE SEQUENCE</scope>
    <source>
        <tissue evidence="1">Leaves</tissue>
    </source>
</reference>
<evidence type="ECO:0000313" key="1">
    <source>
        <dbReference type="EMBL" id="KAF5815582.1"/>
    </source>
</evidence>
<accession>A0A9K3JIN3</accession>
<organism evidence="1 2">
    <name type="scientific">Helianthus annuus</name>
    <name type="common">Common sunflower</name>
    <dbReference type="NCBI Taxonomy" id="4232"/>
    <lineage>
        <taxon>Eukaryota</taxon>
        <taxon>Viridiplantae</taxon>
        <taxon>Streptophyta</taxon>
        <taxon>Embryophyta</taxon>
        <taxon>Tracheophyta</taxon>
        <taxon>Spermatophyta</taxon>
        <taxon>Magnoliopsida</taxon>
        <taxon>eudicotyledons</taxon>
        <taxon>Gunneridae</taxon>
        <taxon>Pentapetalae</taxon>
        <taxon>asterids</taxon>
        <taxon>campanulids</taxon>
        <taxon>Asterales</taxon>
        <taxon>Asteraceae</taxon>
        <taxon>Asteroideae</taxon>
        <taxon>Heliantheae alliance</taxon>
        <taxon>Heliantheae</taxon>
        <taxon>Helianthus</taxon>
    </lineage>
</organism>
<dbReference type="Proteomes" id="UP000215914">
    <property type="component" value="Unassembled WGS sequence"/>
</dbReference>
<sequence length="54" mass="6246">MDTSSSMRLARMQGECYMLPHEDQATSKNRTHLSMKLPHSILFCFNKSGLCKHF</sequence>
<protein>
    <submittedName>
        <fullName evidence="1">Uncharacterized protein</fullName>
    </submittedName>
</protein>
<proteinExistence type="predicted"/>
<dbReference type="AlphaFoldDB" id="A0A9K3JIN3"/>
<reference evidence="1" key="1">
    <citation type="journal article" date="2017" name="Nature">
        <title>The sunflower genome provides insights into oil metabolism, flowering and Asterid evolution.</title>
        <authorList>
            <person name="Badouin H."/>
            <person name="Gouzy J."/>
            <person name="Grassa C.J."/>
            <person name="Murat F."/>
            <person name="Staton S.E."/>
            <person name="Cottret L."/>
            <person name="Lelandais-Briere C."/>
            <person name="Owens G.L."/>
            <person name="Carrere S."/>
            <person name="Mayjonade B."/>
            <person name="Legrand L."/>
            <person name="Gill N."/>
            <person name="Kane N.C."/>
            <person name="Bowers J.E."/>
            <person name="Hubner S."/>
            <person name="Bellec A."/>
            <person name="Berard A."/>
            <person name="Berges H."/>
            <person name="Blanchet N."/>
            <person name="Boniface M.C."/>
            <person name="Brunel D."/>
            <person name="Catrice O."/>
            <person name="Chaidir N."/>
            <person name="Claudel C."/>
            <person name="Donnadieu C."/>
            <person name="Faraut T."/>
            <person name="Fievet G."/>
            <person name="Helmstetter N."/>
            <person name="King M."/>
            <person name="Knapp S.J."/>
            <person name="Lai Z."/>
            <person name="Le Paslier M.C."/>
            <person name="Lippi Y."/>
            <person name="Lorenzon L."/>
            <person name="Mandel J.R."/>
            <person name="Marage G."/>
            <person name="Marchand G."/>
            <person name="Marquand E."/>
            <person name="Bret-Mestries E."/>
            <person name="Morien E."/>
            <person name="Nambeesan S."/>
            <person name="Nguyen T."/>
            <person name="Pegot-Espagnet P."/>
            <person name="Pouilly N."/>
            <person name="Raftis F."/>
            <person name="Sallet E."/>
            <person name="Schiex T."/>
            <person name="Thomas J."/>
            <person name="Vandecasteele C."/>
            <person name="Vares D."/>
            <person name="Vear F."/>
            <person name="Vautrin S."/>
            <person name="Crespi M."/>
            <person name="Mangin B."/>
            <person name="Burke J.M."/>
            <person name="Salse J."/>
            <person name="Munos S."/>
            <person name="Vincourt P."/>
            <person name="Rieseberg L.H."/>
            <person name="Langlade N.B."/>
        </authorList>
    </citation>
    <scope>NUCLEOTIDE SEQUENCE</scope>
    <source>
        <tissue evidence="1">Leaves</tissue>
    </source>
</reference>
<name>A0A9K3JIN3_HELAN</name>
<gene>
    <name evidence="1" type="ORF">HanXRQr2_Chr03g0124661</name>
</gene>